<feature type="region of interest" description="Disordered" evidence="10">
    <location>
        <begin position="1077"/>
        <end position="1102"/>
    </location>
</feature>
<dbReference type="CDD" id="cd06174">
    <property type="entry name" value="MFS"/>
    <property type="match status" value="1"/>
</dbReference>
<evidence type="ECO:0000313" key="13">
    <source>
        <dbReference type="Proteomes" id="UP000002729"/>
    </source>
</evidence>
<keyword evidence="6 11" id="KW-1133">Transmembrane helix</keyword>
<dbReference type="PROSITE" id="PS00322">
    <property type="entry name" value="HISTONE_H3_1"/>
    <property type="match status" value="1"/>
</dbReference>
<evidence type="ECO:0000256" key="11">
    <source>
        <dbReference type="SAM" id="Phobius"/>
    </source>
</evidence>
<dbReference type="PANTHER" id="PTHR23519:SF1">
    <property type="entry name" value="AUTOPHAGY-RELATED PROTEIN 22"/>
    <property type="match status" value="1"/>
</dbReference>
<dbReference type="GO" id="GO:0000786">
    <property type="term" value="C:nucleosome"/>
    <property type="evidence" value="ECO:0007669"/>
    <property type="project" value="InterPro"/>
</dbReference>
<feature type="transmembrane region" description="Helical" evidence="11">
    <location>
        <begin position="157"/>
        <end position="179"/>
    </location>
</feature>
<evidence type="ECO:0000256" key="8">
    <source>
        <dbReference type="ARBA" id="ARBA00023136"/>
    </source>
</evidence>
<dbReference type="GO" id="GO:0012505">
    <property type="term" value="C:endomembrane system"/>
    <property type="evidence" value="ECO:0007669"/>
    <property type="project" value="UniProtKB-SubCell"/>
</dbReference>
<evidence type="ECO:0000256" key="10">
    <source>
        <dbReference type="SAM" id="MobiDB-lite"/>
    </source>
</evidence>
<feature type="transmembrane region" description="Helical" evidence="11">
    <location>
        <begin position="65"/>
        <end position="85"/>
    </location>
</feature>
<dbReference type="InterPro" id="IPR024671">
    <property type="entry name" value="Atg22-like"/>
</dbReference>
<keyword evidence="5 11" id="KW-0812">Transmembrane</keyword>
<feature type="transmembrane region" description="Helical" evidence="11">
    <location>
        <begin position="97"/>
        <end position="116"/>
    </location>
</feature>
<evidence type="ECO:0000256" key="2">
    <source>
        <dbReference type="ARBA" id="ARBA00004127"/>
    </source>
</evidence>
<keyword evidence="9" id="KW-0539">Nucleus</keyword>
<dbReference type="Proteomes" id="UP000002729">
    <property type="component" value="Unassembled WGS sequence"/>
</dbReference>
<gene>
    <name evidence="12" type="ORF">AURANDRAFT_71272</name>
</gene>
<name>F0Y4V2_AURAN</name>
<dbReference type="InParanoid" id="F0Y4V2"/>
<keyword evidence="8 11" id="KW-0472">Membrane</keyword>
<dbReference type="SUPFAM" id="SSF103473">
    <property type="entry name" value="MFS general substrate transporter"/>
    <property type="match status" value="1"/>
</dbReference>
<feature type="region of interest" description="Disordered" evidence="10">
    <location>
        <begin position="1332"/>
        <end position="1351"/>
    </location>
</feature>
<dbReference type="RefSeq" id="XP_009035929.1">
    <property type="nucleotide sequence ID" value="XM_009037681.1"/>
</dbReference>
<evidence type="ECO:0000256" key="9">
    <source>
        <dbReference type="ARBA" id="ARBA00023242"/>
    </source>
</evidence>
<feature type="transmembrane region" description="Helical" evidence="11">
    <location>
        <begin position="123"/>
        <end position="145"/>
    </location>
</feature>
<dbReference type="GeneID" id="20228140"/>
<keyword evidence="7" id="KW-0238">DNA-binding</keyword>
<feature type="transmembrane region" description="Helical" evidence="11">
    <location>
        <begin position="314"/>
        <end position="336"/>
    </location>
</feature>
<dbReference type="GO" id="GO:0003677">
    <property type="term" value="F:DNA binding"/>
    <property type="evidence" value="ECO:0007669"/>
    <property type="project" value="UniProtKB-KW"/>
</dbReference>
<feature type="compositionally biased region" description="Acidic residues" evidence="10">
    <location>
        <begin position="1798"/>
        <end position="1807"/>
    </location>
</feature>
<dbReference type="EMBL" id="GL833125">
    <property type="protein sequence ID" value="EGB09903.1"/>
    <property type="molecule type" value="Genomic_DNA"/>
</dbReference>
<feature type="region of interest" description="Disordered" evidence="10">
    <location>
        <begin position="1797"/>
        <end position="1840"/>
    </location>
</feature>
<comment type="subcellular location">
    <subcellularLocation>
        <location evidence="2">Endomembrane system</location>
        <topology evidence="2">Multi-pass membrane protein</topology>
    </subcellularLocation>
    <subcellularLocation>
        <location evidence="1">Nucleus</location>
    </subcellularLocation>
</comment>
<evidence type="ECO:0000313" key="12">
    <source>
        <dbReference type="EMBL" id="EGB09903.1"/>
    </source>
</evidence>
<feature type="region of interest" description="Disordered" evidence="10">
    <location>
        <begin position="896"/>
        <end position="921"/>
    </location>
</feature>
<dbReference type="KEGG" id="aaf:AURANDRAFT_71272"/>
<dbReference type="PRINTS" id="PR00622">
    <property type="entry name" value="HISTONEH3"/>
</dbReference>
<evidence type="ECO:0000256" key="5">
    <source>
        <dbReference type="ARBA" id="ARBA00022692"/>
    </source>
</evidence>
<evidence type="ECO:0000256" key="6">
    <source>
        <dbReference type="ARBA" id="ARBA00022989"/>
    </source>
</evidence>
<dbReference type="Pfam" id="PF11700">
    <property type="entry name" value="ATG22"/>
    <property type="match status" value="1"/>
</dbReference>
<dbReference type="OrthoDB" id="42657at2759"/>
<keyword evidence="13" id="KW-1185">Reference proteome</keyword>
<feature type="compositionally biased region" description="Basic residues" evidence="10">
    <location>
        <begin position="1815"/>
        <end position="1826"/>
    </location>
</feature>
<reference evidence="12 13" key="1">
    <citation type="journal article" date="2011" name="Proc. Natl. Acad. Sci. U.S.A.">
        <title>Niche of harmful alga Aureococcus anophagefferens revealed through ecogenomics.</title>
        <authorList>
            <person name="Gobler C.J."/>
            <person name="Berry D.L."/>
            <person name="Dyhrman S.T."/>
            <person name="Wilhelm S.W."/>
            <person name="Salamov A."/>
            <person name="Lobanov A.V."/>
            <person name="Zhang Y."/>
            <person name="Collier J.L."/>
            <person name="Wurch L.L."/>
            <person name="Kustka A.B."/>
            <person name="Dill B.D."/>
            <person name="Shah M."/>
            <person name="VerBerkmoes N.C."/>
            <person name="Kuo A."/>
            <person name="Terry A."/>
            <person name="Pangilinan J."/>
            <person name="Lindquist E.A."/>
            <person name="Lucas S."/>
            <person name="Paulsen I.T."/>
            <person name="Hattenrath-Lehmann T.K."/>
            <person name="Talmage S.C."/>
            <person name="Walker E.A."/>
            <person name="Koch F."/>
            <person name="Burson A.M."/>
            <person name="Marcoval M.A."/>
            <person name="Tang Y.Z."/>
            <person name="Lecleir G.R."/>
            <person name="Coyne K.J."/>
            <person name="Berg G.M."/>
            <person name="Bertrand E.M."/>
            <person name="Saito M.A."/>
            <person name="Gladyshev V.N."/>
            <person name="Grigoriev I.V."/>
        </authorList>
    </citation>
    <scope>NUCLEOTIDE SEQUENCE [LARGE SCALE GENOMIC DNA]</scope>
    <source>
        <strain evidence="13">CCMP 1984</strain>
    </source>
</reference>
<dbReference type="InterPro" id="IPR036259">
    <property type="entry name" value="MFS_trans_sf"/>
</dbReference>
<dbReference type="Gene3D" id="1.20.1250.20">
    <property type="entry name" value="MFS general substrate transporter like domains"/>
    <property type="match status" value="1"/>
</dbReference>
<evidence type="ECO:0000256" key="4">
    <source>
        <dbReference type="ARBA" id="ARBA00022448"/>
    </source>
</evidence>
<dbReference type="GO" id="GO:0005634">
    <property type="term" value="C:nucleus"/>
    <property type="evidence" value="ECO:0007669"/>
    <property type="project" value="UniProtKB-SubCell"/>
</dbReference>
<keyword evidence="4" id="KW-0813">Transport</keyword>
<feature type="transmembrane region" description="Helical" evidence="11">
    <location>
        <begin position="273"/>
        <end position="302"/>
    </location>
</feature>
<comment type="similarity">
    <text evidence="3">Belongs to the ATG22 family.</text>
</comment>
<evidence type="ECO:0000256" key="7">
    <source>
        <dbReference type="ARBA" id="ARBA00023125"/>
    </source>
</evidence>
<feature type="region of interest" description="Disordered" evidence="10">
    <location>
        <begin position="595"/>
        <end position="628"/>
    </location>
</feature>
<evidence type="ECO:0000256" key="1">
    <source>
        <dbReference type="ARBA" id="ARBA00004123"/>
    </source>
</evidence>
<evidence type="ECO:0000256" key="3">
    <source>
        <dbReference type="ARBA" id="ARBA00006978"/>
    </source>
</evidence>
<dbReference type="InterPro" id="IPR000164">
    <property type="entry name" value="Histone_H3/CENP-A"/>
</dbReference>
<accession>F0Y4V2</accession>
<protein>
    <submittedName>
        <fullName evidence="12">Uncharacterized protein</fullName>
    </submittedName>
</protein>
<feature type="transmembrane region" description="Helical" evidence="11">
    <location>
        <begin position="342"/>
        <end position="360"/>
    </location>
</feature>
<dbReference type="GO" id="GO:0030527">
    <property type="term" value="F:structural constituent of chromatin"/>
    <property type="evidence" value="ECO:0007669"/>
    <property type="project" value="InterPro"/>
</dbReference>
<organism evidence="13">
    <name type="scientific">Aureococcus anophagefferens</name>
    <name type="common">Harmful bloom alga</name>
    <dbReference type="NCBI Taxonomy" id="44056"/>
    <lineage>
        <taxon>Eukaryota</taxon>
        <taxon>Sar</taxon>
        <taxon>Stramenopiles</taxon>
        <taxon>Ochrophyta</taxon>
        <taxon>Pelagophyceae</taxon>
        <taxon>Pelagomonadales</taxon>
        <taxon>Pelagomonadaceae</taxon>
        <taxon>Aureococcus</taxon>
    </lineage>
</organism>
<dbReference type="PANTHER" id="PTHR23519">
    <property type="entry name" value="AUTOPHAGY-RELATED PROTEIN 22"/>
    <property type="match status" value="1"/>
</dbReference>
<feature type="compositionally biased region" description="Basic residues" evidence="10">
    <location>
        <begin position="1089"/>
        <end position="1100"/>
    </location>
</feature>
<sequence length="1840" mass="200853">MGCCYSNAEANAYVMDCTSRATVGISNIFLGYAILRYAAKEAGCERIHADGICGKRLESGLRASSLLTVMLTVGYLATAACLPLVGTLVDYTPRRRAVGLGTAYALIFIQIIEIGVSERSWPAVAALQVEAQVVYLLHLVPHFAYIPELTRDDREAAAIQASGLGGGYGASLGMLAVLVGFGGGPVDTARLAQGLSGFALVATLPYAWHALNGDRPALQALPPGGSLLTEGFASLRRTAATTRTEYPELWKLLLGLSCWEASTSAFLNLLPTYLAVFAGMTATQIGSCLGVALVATLGGAFLSKVLLRRCSCKAVVVGALSFLCLLAFLMPLAVAGPQHKDALYGFGFLVGLGNGVVYPAQRVLFTKLIPGGREAQMWGIYSFAGAVWVWVPPLVFTVINEVVGMRFAIWSLCALYAVGIPQGLRIDLAKAEKDVAVLVDGCRMPELEDKDSGPRDWGWLAWDHSAREVASVVSCPNQHQRLIATTTNDYFEILLKNDKRWKYGDGDHAKAALRFVTYVDGHIMEKLLVDPGDESVIEGQDVSSDKRYGIRRMRFAPLRPESSREGAATGARAPQAGKIDVIVRAVRSITYEDEDDGYDSYGYPYSSSEEEDEADMGFKPPPDSSQAATLGNAEKKRLFGLEAAFDDEVAFGAEIKSTRTKCFVDYDQDAVVATFSFRYAAIEGLQIAKTNPKAWQDWQWRQIEAARVASRELRKSLRGGFAVTEPPSYLFSSRLSSLEGAGAPRAVGDAAALDAALRGEGFKLAGEASSFFAACSRQLCGTAGLAGYVEHAVVEELVACERFPRKKDWVHGDYEVRMDRDELCDETFEDEYGYLYRGAKSPIKTAKAWLEFVKARRAAHGTLAAGQIYDDDLALSDEPPPLVPGDHVLVRAAKGAELEESPAKGRSKKVARKSTAGKAPRKQLVTKAVRASFEVEMDEQDKEDKMLIVPTKEQLVDYEAVVLAAGTTDSEVRVKQVGSAHTETLSRNSKRLGVGVTSRRGAAVAEMQIEMFAQAFSNVFGVMLYLLMVSGQDKNLRVVRVMPRPGRRVLINGVAVAHLGGAFDSIQRHHDIIEIGDESDEDEAPLPAPRKKSRTAKFSKFKKEPGGVKAERRFTLDAGAQDEPDLVAVAQMDDDDPYVMKSLSMSERAEKIKTMDKDAIASASVLVDGCRMPELEDKDSGPRNWDFLAWDLPEREVKSVRECENQHQRLIATATDDYFEVLVTNDQPLALSSEDENLLRFSTYVDGLRIDNLIVDPQTDAIIQGQHVSSSRQFGVRRMRFAPLRPDSSREGAARDVRASQAGRIDVIVRQVRSIEMDEDFGYDPWIDHRHYGSSDEDEDEDAGFAPAPDTSLAATLGNAEKKRVFGQEAAFDDQVATGGALKATRSKCTVVYDVDSVLATFSFRYAAIEGLQISKTNPKAWQDWQWHQIEEARVASRELRKSLRGGFAVTEPPSYLFSSRLSPLEGAGAPRAVGDAAALDAALRGEGFKLAGEASSFFAACSRQLCGTAGLAGYVEHVVVEELVKCERFPRKSEGKGYTKHEIRQQKDWYFDNEYGRLFRAGKSPIKTAKQWLEFVKARRAAHDGAMAANQIYDDALARSDDPPPLVPGDHVLVRAAKGAELEESPKGRSKKIARKSYAGMAPRKQLATMYHEKMAVLQKEKDAKLLVVPTKEQLIDYEAVVLAAGTTDSEVQVKQVGSAHTETLSRNSKRLGVGLASRRGAAVAEMQVEIFAQAFSNVFGVMLYLLMVSGSDKKLRVVRVMPRPGRRVLINGIAVAHLGGAFDSIERHNEIIEIQSGDESDEDDAPPAPAPPPRKKSRTSKSAKFKADPGAVKSERRA</sequence>
<proteinExistence type="inferred from homology"/>
<dbReference type="InterPro" id="IPR050495">
    <property type="entry name" value="ATG22/LtaA_families"/>
</dbReference>
<feature type="transmembrane region" description="Helical" evidence="11">
    <location>
        <begin position="380"/>
        <end position="399"/>
    </location>
</feature>